<keyword evidence="2" id="KW-1185">Reference proteome</keyword>
<organism evidence="1 2">
    <name type="scientific">Aspergillus melleus</name>
    <dbReference type="NCBI Taxonomy" id="138277"/>
    <lineage>
        <taxon>Eukaryota</taxon>
        <taxon>Fungi</taxon>
        <taxon>Dikarya</taxon>
        <taxon>Ascomycota</taxon>
        <taxon>Pezizomycotina</taxon>
        <taxon>Eurotiomycetes</taxon>
        <taxon>Eurotiomycetidae</taxon>
        <taxon>Eurotiales</taxon>
        <taxon>Aspergillaceae</taxon>
        <taxon>Aspergillus</taxon>
        <taxon>Aspergillus subgen. Circumdati</taxon>
    </lineage>
</organism>
<evidence type="ECO:0000313" key="2">
    <source>
        <dbReference type="Proteomes" id="UP001177260"/>
    </source>
</evidence>
<dbReference type="EMBL" id="JAOPJF010000027">
    <property type="protein sequence ID" value="KAK1144992.1"/>
    <property type="molecule type" value="Genomic_DNA"/>
</dbReference>
<accession>A0ACC3B4Z0</accession>
<sequence length="135" mass="14925">MDYGYHAGSLLYRGNFVATGKEAAIDLSVQGGPLNEGATYAERKGYHLPGGQLTRFPKKSPFQELPANGVGYYATRLDLNIPPGYDVPLSFVFKKCMLDGSLANFRVVLYVNGWQFGKYLNNIGPQTRFPVPEDI</sequence>
<proteinExistence type="predicted"/>
<reference evidence="1 2" key="1">
    <citation type="journal article" date="2023" name="ACS Omega">
        <title>Identification of the Neoaspergillic Acid Biosynthesis Gene Cluster by Establishing an In Vitro CRISPR-Ribonucleoprotein Genetic System in Aspergillus melleus.</title>
        <authorList>
            <person name="Yuan B."/>
            <person name="Grau M.F."/>
            <person name="Murata R.M."/>
            <person name="Torok T."/>
            <person name="Venkateswaran K."/>
            <person name="Stajich J.E."/>
            <person name="Wang C.C.C."/>
        </authorList>
    </citation>
    <scope>NUCLEOTIDE SEQUENCE [LARGE SCALE GENOMIC DNA]</scope>
    <source>
        <strain evidence="1 2">IMV 1140</strain>
    </source>
</reference>
<gene>
    <name evidence="1" type="ORF">N8T08_004707</name>
</gene>
<evidence type="ECO:0000313" key="1">
    <source>
        <dbReference type="EMBL" id="KAK1144992.1"/>
    </source>
</evidence>
<name>A0ACC3B4Z0_9EURO</name>
<protein>
    <submittedName>
        <fullName evidence="1">Uncharacterized protein</fullName>
    </submittedName>
</protein>
<comment type="caution">
    <text evidence="1">The sequence shown here is derived from an EMBL/GenBank/DDBJ whole genome shotgun (WGS) entry which is preliminary data.</text>
</comment>
<dbReference type="Proteomes" id="UP001177260">
    <property type="component" value="Unassembled WGS sequence"/>
</dbReference>